<feature type="transmembrane region" description="Helical" evidence="1">
    <location>
        <begin position="83"/>
        <end position="102"/>
    </location>
</feature>
<dbReference type="InterPro" id="IPR002656">
    <property type="entry name" value="Acyl_transf_3_dom"/>
</dbReference>
<dbReference type="Proteomes" id="UP001152747">
    <property type="component" value="Unassembled WGS sequence"/>
</dbReference>
<feature type="transmembrane region" description="Helical" evidence="1">
    <location>
        <begin position="180"/>
        <end position="202"/>
    </location>
</feature>
<organism evidence="3 4">
    <name type="scientific">Caenorhabditis angaria</name>
    <dbReference type="NCBI Taxonomy" id="860376"/>
    <lineage>
        <taxon>Eukaryota</taxon>
        <taxon>Metazoa</taxon>
        <taxon>Ecdysozoa</taxon>
        <taxon>Nematoda</taxon>
        <taxon>Chromadorea</taxon>
        <taxon>Rhabditida</taxon>
        <taxon>Rhabditina</taxon>
        <taxon>Rhabditomorpha</taxon>
        <taxon>Rhabditoidea</taxon>
        <taxon>Rhabditidae</taxon>
        <taxon>Peloderinae</taxon>
        <taxon>Caenorhabditis</taxon>
    </lineage>
</organism>
<gene>
    <name evidence="3" type="ORF">CAMP_LOCUS3711</name>
</gene>
<feature type="transmembrane region" description="Helical" evidence="1">
    <location>
        <begin position="441"/>
        <end position="459"/>
    </location>
</feature>
<feature type="transmembrane region" description="Helical" evidence="1">
    <location>
        <begin position="208"/>
        <end position="225"/>
    </location>
</feature>
<dbReference type="Pfam" id="PF01757">
    <property type="entry name" value="Acyl_transf_3"/>
    <property type="match status" value="1"/>
</dbReference>
<accession>A0A9P1I9D6</accession>
<protein>
    <recommendedName>
        <fullName evidence="2">Acyltransferase 3 domain-containing protein</fullName>
    </recommendedName>
</protein>
<feature type="transmembrane region" description="Helical" evidence="1">
    <location>
        <begin position="366"/>
        <end position="386"/>
    </location>
</feature>
<sequence>MSSHSIIVDRISEVPVYSSLSSPKMLFNATCFFEKFTSGSVQMATTPLIGWIFVVIFATLTPTSILSILSIKRSIKELTTERTSKLDVLDIFRFFAILWVMLNHTGSEGRVDILDRLPSAEKFKADIHEHPVFGAFLGNSALGVEIFLVLSGLLAARSWLRKGDEPFFKHWRQFILRRFLRLAPSMLAFVYIASGPIMRALLPRYTSSMISNCGFWGILSHVTFTSNWQATPTCMGYLWYLGLDMQLYMAAPIFLHFLHKSPRNGLIFTVSTIILSSFIRAGYCISYNTCNKSDVDIPFISYPDENPENLRGIYEGLWEMYSRPYTKCGPFLIGLILGYSTTQATAASPHPVQKPYQMTERFSRNLFYSSLFLGIATIYAILPEYWWPDAGNTVYNMIYTAIFRNVFALAIAGMISALYFRREYHPTPPIFAMLAKLTYNAYLLHMPIVYIFNWLPYLQTATSPIHLLIVLPFVAILSFFAAFIFYIFVEAPSGQVSAKIC</sequence>
<feature type="transmembrane region" description="Helical" evidence="1">
    <location>
        <begin position="265"/>
        <end position="283"/>
    </location>
</feature>
<evidence type="ECO:0000313" key="3">
    <source>
        <dbReference type="EMBL" id="CAI5441074.1"/>
    </source>
</evidence>
<name>A0A9P1I9D6_9PELO</name>
<comment type="caution">
    <text evidence="3">The sequence shown here is derived from an EMBL/GenBank/DDBJ whole genome shotgun (WGS) entry which is preliminary data.</text>
</comment>
<keyword evidence="1" id="KW-0472">Membrane</keyword>
<evidence type="ECO:0000313" key="4">
    <source>
        <dbReference type="Proteomes" id="UP001152747"/>
    </source>
</evidence>
<keyword evidence="1" id="KW-0812">Transmembrane</keyword>
<evidence type="ECO:0000256" key="1">
    <source>
        <dbReference type="SAM" id="Phobius"/>
    </source>
</evidence>
<dbReference type="GO" id="GO:0016747">
    <property type="term" value="F:acyltransferase activity, transferring groups other than amino-acyl groups"/>
    <property type="evidence" value="ECO:0007669"/>
    <property type="project" value="InterPro"/>
</dbReference>
<dbReference type="InterPro" id="IPR052728">
    <property type="entry name" value="O2_lipid_transport_reg"/>
</dbReference>
<feature type="transmembrane region" description="Helical" evidence="1">
    <location>
        <begin position="465"/>
        <end position="489"/>
    </location>
</feature>
<dbReference type="EMBL" id="CANHGI010000002">
    <property type="protein sequence ID" value="CAI5441074.1"/>
    <property type="molecule type" value="Genomic_DNA"/>
</dbReference>
<dbReference type="PANTHER" id="PTHR11161">
    <property type="entry name" value="O-ACYLTRANSFERASE"/>
    <property type="match status" value="1"/>
</dbReference>
<keyword evidence="1" id="KW-1133">Transmembrane helix</keyword>
<reference evidence="3" key="1">
    <citation type="submission" date="2022-11" db="EMBL/GenBank/DDBJ databases">
        <authorList>
            <person name="Kikuchi T."/>
        </authorList>
    </citation>
    <scope>NUCLEOTIDE SEQUENCE</scope>
    <source>
        <strain evidence="3">PS1010</strain>
    </source>
</reference>
<dbReference type="PANTHER" id="PTHR11161:SF12">
    <property type="entry name" value="ACYLTRANSFERASE 3 DOMAIN-CONTAINING PROTEIN-RELATED"/>
    <property type="match status" value="1"/>
</dbReference>
<feature type="transmembrane region" description="Helical" evidence="1">
    <location>
        <begin position="398"/>
        <end position="420"/>
    </location>
</feature>
<feature type="domain" description="Acyltransferase 3" evidence="2">
    <location>
        <begin position="89"/>
        <end position="486"/>
    </location>
</feature>
<dbReference type="AlphaFoldDB" id="A0A9P1I9D6"/>
<feature type="transmembrane region" description="Helical" evidence="1">
    <location>
        <begin position="237"/>
        <end position="259"/>
    </location>
</feature>
<proteinExistence type="predicted"/>
<dbReference type="OrthoDB" id="118951at2759"/>
<feature type="transmembrane region" description="Helical" evidence="1">
    <location>
        <begin position="141"/>
        <end position="160"/>
    </location>
</feature>
<feature type="transmembrane region" description="Helical" evidence="1">
    <location>
        <begin position="48"/>
        <end position="71"/>
    </location>
</feature>
<evidence type="ECO:0000259" key="2">
    <source>
        <dbReference type="Pfam" id="PF01757"/>
    </source>
</evidence>
<keyword evidence="4" id="KW-1185">Reference proteome</keyword>